<dbReference type="InterPro" id="IPR003141">
    <property type="entry name" value="Pol/His_phosphatase_N"/>
</dbReference>
<dbReference type="Proteomes" id="UP000184170">
    <property type="component" value="Unassembled WGS sequence"/>
</dbReference>
<evidence type="ECO:0000256" key="18">
    <source>
        <dbReference type="ARBA" id="ARBA00044632"/>
    </source>
</evidence>
<keyword evidence="10" id="KW-0235">DNA replication</keyword>
<dbReference type="InterPro" id="IPR002054">
    <property type="entry name" value="DNA-dir_DNA_pol_X"/>
</dbReference>
<dbReference type="PANTHER" id="PTHR36928">
    <property type="entry name" value="PHOSPHATASE YCDX-RELATED"/>
    <property type="match status" value="1"/>
</dbReference>
<evidence type="ECO:0000256" key="5">
    <source>
        <dbReference type="ARBA" id="ARBA00020020"/>
    </source>
</evidence>
<evidence type="ECO:0000256" key="21">
    <source>
        <dbReference type="ARBA" id="ARBA00049244"/>
    </source>
</evidence>
<evidence type="ECO:0000313" key="26">
    <source>
        <dbReference type="Proteomes" id="UP000184170"/>
    </source>
</evidence>
<dbReference type="InterPro" id="IPR002008">
    <property type="entry name" value="DNA_pol_X_beta-like"/>
</dbReference>
<evidence type="ECO:0000313" key="25">
    <source>
        <dbReference type="EMBL" id="SHG11857.1"/>
    </source>
</evidence>
<dbReference type="SUPFAM" id="SSF81301">
    <property type="entry name" value="Nucleotidyltransferase"/>
    <property type="match status" value="1"/>
</dbReference>
<dbReference type="OrthoDB" id="9808747at2"/>
<evidence type="ECO:0000259" key="23">
    <source>
        <dbReference type="SMART" id="SM00481"/>
    </source>
</evidence>
<sequence>MPVHNSEIADAFDRLADLLEIEDANPFRVRAYRNAARTVRGYPRSMSDLLADGIDLTELPDIGDDLAKKIQVLVETGKLPLLEEVEARTPPALSELMKIEGLGPKRVRALFLELNIKTLDDLKEAAESGKIHDVAGFGDKSEEKIRKRVEKFSGERPRTLLIDAEENARPLVEYLRKAEGIKDVIIAGSFRRRKDTVGDLDILITARKDSPIMDHFTRYDEVEEVASKGKTRSTVYLRSGIQVDLRVVPQVSYGAAQHYFTGSKAHNIAVRKMGIKKGYKINEYGVFDGDQRIAGKTEKSVYAAVGLPFIPPELRENHGELEAAGQGNLPKLITLENIRGNLHTHTKASDGHNTLREMAEAAAKLGYDYLAITEHSKSLAVARGLSVKQLREHLEKIDALNEQLDGIVLLKSSEVDILEDGSLDYPDEVLRELDFTVCAIHQKFDLPRKKQTERILRAMDNPNFNILAHPSGRLINKRDPYETDLEKILEAAKERGCFAELNAQPQRLDLTDEGCMMAKDIGVRISIATDAHSTFDLEHMRCGVDQARRGWLEKSDVINCLPLQSLLKLFSR</sequence>
<dbReference type="EC" id="4.2.99.18" evidence="4"/>
<name>A0A1M5H794_9GAMM</name>
<dbReference type="EMBL" id="FQVA01000007">
    <property type="protein sequence ID" value="SHG11857.1"/>
    <property type="molecule type" value="Genomic_DNA"/>
</dbReference>
<keyword evidence="12" id="KW-0832">Ubl conjugation</keyword>
<feature type="domain" description="Polymerase/histidinol phosphatase N-terminal" evidence="23">
    <location>
        <begin position="340"/>
        <end position="419"/>
    </location>
</feature>
<dbReference type="Gene3D" id="3.30.210.10">
    <property type="entry name" value="DNA polymerase, thumb domain"/>
    <property type="match status" value="1"/>
</dbReference>
<keyword evidence="13" id="KW-0239">DNA-directed DNA polymerase</keyword>
<comment type="catalytic activity">
    <reaction evidence="18">
        <text>2'-deoxyribonucleotide-(2'-deoxyribose 5'-phosphate)-2'-deoxyribonucleotide-DNA = a 3'-end 2'-deoxyribonucleotide-(2,3-dehydro-2,3-deoxyribose 5'-phosphate)-DNA + a 5'-end 5'-phospho-2'-deoxyribonucleoside-DNA + H(+)</text>
        <dbReference type="Rhea" id="RHEA:66592"/>
        <dbReference type="Rhea" id="RHEA-COMP:13180"/>
        <dbReference type="Rhea" id="RHEA-COMP:16897"/>
        <dbReference type="Rhea" id="RHEA-COMP:17067"/>
        <dbReference type="ChEBI" id="CHEBI:15378"/>
        <dbReference type="ChEBI" id="CHEBI:136412"/>
        <dbReference type="ChEBI" id="CHEBI:157695"/>
        <dbReference type="ChEBI" id="CHEBI:167181"/>
        <dbReference type="EC" id="4.2.99.18"/>
    </reaction>
</comment>
<gene>
    <name evidence="25" type="ORF">SAMN04487965_3323</name>
</gene>
<dbReference type="InterPro" id="IPR016195">
    <property type="entry name" value="Pol/histidinol_Pase-like"/>
</dbReference>
<dbReference type="InterPro" id="IPR037160">
    <property type="entry name" value="DNA_Pol_thumb_sf"/>
</dbReference>
<evidence type="ECO:0000256" key="10">
    <source>
        <dbReference type="ARBA" id="ARBA00022705"/>
    </source>
</evidence>
<dbReference type="InterPro" id="IPR003583">
    <property type="entry name" value="Hlx-hairpin-Hlx_DNA-bd_motif"/>
</dbReference>
<evidence type="ECO:0000256" key="15">
    <source>
        <dbReference type="ARBA" id="ARBA00023204"/>
    </source>
</evidence>
<dbReference type="GO" id="GO:0003887">
    <property type="term" value="F:DNA-directed DNA polymerase activity"/>
    <property type="evidence" value="ECO:0007669"/>
    <property type="project" value="UniProtKB-KW"/>
</dbReference>
<evidence type="ECO:0000256" key="12">
    <source>
        <dbReference type="ARBA" id="ARBA00022843"/>
    </source>
</evidence>
<dbReference type="PRINTS" id="PR00870">
    <property type="entry name" value="DNAPOLXBETA"/>
</dbReference>
<dbReference type="EC" id="2.7.7.7" evidence="3"/>
<protein>
    <recommendedName>
        <fullName evidence="5">DNA polymerase beta</fullName>
        <ecNumber evidence="3">2.7.7.7</ecNumber>
        <ecNumber evidence="4">4.2.99.18</ecNumber>
    </recommendedName>
    <alternativeName>
        <fullName evidence="16">5'-deoxyribose-phosphate lyase</fullName>
    </alternativeName>
    <alternativeName>
        <fullName evidence="17">AP lyase</fullName>
    </alternativeName>
</protein>
<dbReference type="Pfam" id="PF14792">
    <property type="entry name" value="DNA_pol_B_palm"/>
    <property type="match status" value="1"/>
</dbReference>
<dbReference type="GO" id="GO:0003677">
    <property type="term" value="F:DNA binding"/>
    <property type="evidence" value="ECO:0007669"/>
    <property type="project" value="InterPro"/>
</dbReference>
<dbReference type="Pfam" id="PF14791">
    <property type="entry name" value="DNA_pol_B_thumb"/>
    <property type="match status" value="1"/>
</dbReference>
<comment type="subcellular location">
    <subcellularLocation>
        <location evidence="2">Cytoplasm</location>
    </subcellularLocation>
</comment>
<evidence type="ECO:0000259" key="24">
    <source>
        <dbReference type="SMART" id="SM00483"/>
    </source>
</evidence>
<evidence type="ECO:0000256" key="1">
    <source>
        <dbReference type="ARBA" id="ARBA00001946"/>
    </source>
</evidence>
<dbReference type="NCBIfam" id="NF006375">
    <property type="entry name" value="PRK08609.1"/>
    <property type="match status" value="1"/>
</dbReference>
<feature type="domain" description="DNA-directed DNA polymerase X" evidence="24">
    <location>
        <begin position="3"/>
        <end position="316"/>
    </location>
</feature>
<comment type="cofactor">
    <cofactor evidence="1">
        <name>Mg(2+)</name>
        <dbReference type="ChEBI" id="CHEBI:18420"/>
    </cofactor>
</comment>
<dbReference type="SMART" id="SM00481">
    <property type="entry name" value="POLIIIAc"/>
    <property type="match status" value="1"/>
</dbReference>
<dbReference type="Pfam" id="PF14716">
    <property type="entry name" value="HHH_8"/>
    <property type="match status" value="1"/>
</dbReference>
<proteinExistence type="predicted"/>
<dbReference type="SUPFAM" id="SSF89550">
    <property type="entry name" value="PHP domain-like"/>
    <property type="match status" value="1"/>
</dbReference>
<dbReference type="SMART" id="SM00483">
    <property type="entry name" value="POLXc"/>
    <property type="match status" value="1"/>
</dbReference>
<dbReference type="CDD" id="cd00141">
    <property type="entry name" value="NT_POLXc"/>
    <property type="match status" value="1"/>
</dbReference>
<dbReference type="CDD" id="cd07436">
    <property type="entry name" value="PHP_PolX"/>
    <property type="match status" value="1"/>
</dbReference>
<dbReference type="InterPro" id="IPR027421">
    <property type="entry name" value="DNA_pol_lamdba_lyase_dom_sf"/>
</dbReference>
<evidence type="ECO:0000256" key="13">
    <source>
        <dbReference type="ARBA" id="ARBA00022932"/>
    </source>
</evidence>
<comment type="catalytic activity">
    <reaction evidence="21">
        <text>DNA(n) + a 2'-deoxyribonucleoside 5'-triphosphate = DNA(n+1) + diphosphate</text>
        <dbReference type="Rhea" id="RHEA:22508"/>
        <dbReference type="Rhea" id="RHEA-COMP:17339"/>
        <dbReference type="Rhea" id="RHEA-COMP:17340"/>
        <dbReference type="ChEBI" id="CHEBI:33019"/>
        <dbReference type="ChEBI" id="CHEBI:61560"/>
        <dbReference type="ChEBI" id="CHEBI:173112"/>
        <dbReference type="EC" id="2.7.7.7"/>
    </reaction>
</comment>
<feature type="domain" description="Helix-hairpin-helix DNA-binding motif class 1" evidence="22">
    <location>
        <begin position="94"/>
        <end position="113"/>
    </location>
</feature>
<dbReference type="InterPro" id="IPR047967">
    <property type="entry name" value="PolX_PHP"/>
</dbReference>
<evidence type="ECO:0000256" key="11">
    <source>
        <dbReference type="ARBA" id="ARBA00022763"/>
    </source>
</evidence>
<dbReference type="Pfam" id="PF02811">
    <property type="entry name" value="PHP"/>
    <property type="match status" value="1"/>
</dbReference>
<dbReference type="STRING" id="494016.SAMN04487965_3323"/>
<keyword evidence="6" id="KW-0488">Methylation</keyword>
<evidence type="ECO:0000259" key="22">
    <source>
        <dbReference type="SMART" id="SM00278"/>
    </source>
</evidence>
<keyword evidence="15" id="KW-0234">DNA repair</keyword>
<evidence type="ECO:0000256" key="14">
    <source>
        <dbReference type="ARBA" id="ARBA00023053"/>
    </source>
</evidence>
<evidence type="ECO:0000256" key="2">
    <source>
        <dbReference type="ARBA" id="ARBA00004496"/>
    </source>
</evidence>
<organism evidence="25 26">
    <name type="scientific">Microbulbifer donghaiensis</name>
    <dbReference type="NCBI Taxonomy" id="494016"/>
    <lineage>
        <taxon>Bacteria</taxon>
        <taxon>Pseudomonadati</taxon>
        <taxon>Pseudomonadota</taxon>
        <taxon>Gammaproteobacteria</taxon>
        <taxon>Cellvibrionales</taxon>
        <taxon>Microbulbiferaceae</taxon>
        <taxon>Microbulbifer</taxon>
    </lineage>
</organism>
<evidence type="ECO:0000256" key="7">
    <source>
        <dbReference type="ARBA" id="ARBA00022634"/>
    </source>
</evidence>
<dbReference type="GO" id="GO:0008270">
    <property type="term" value="F:zinc ion binding"/>
    <property type="evidence" value="ECO:0007669"/>
    <property type="project" value="TreeGrafter"/>
</dbReference>
<dbReference type="GO" id="GO:0140078">
    <property type="term" value="F:class I DNA-(apurinic or apyrimidinic site) endonuclease activity"/>
    <property type="evidence" value="ECO:0007669"/>
    <property type="project" value="UniProtKB-EC"/>
</dbReference>
<dbReference type="GO" id="GO:0005829">
    <property type="term" value="C:cytosol"/>
    <property type="evidence" value="ECO:0007669"/>
    <property type="project" value="TreeGrafter"/>
</dbReference>
<dbReference type="GO" id="GO:0042578">
    <property type="term" value="F:phosphoric ester hydrolase activity"/>
    <property type="evidence" value="ECO:0007669"/>
    <property type="project" value="TreeGrafter"/>
</dbReference>
<dbReference type="InterPro" id="IPR028207">
    <property type="entry name" value="DNA_pol_B_palm_palm"/>
</dbReference>
<dbReference type="InterPro" id="IPR010996">
    <property type="entry name" value="HHH_MUS81"/>
</dbReference>
<dbReference type="PANTHER" id="PTHR36928:SF1">
    <property type="entry name" value="PHOSPHATASE YCDX-RELATED"/>
    <property type="match status" value="1"/>
</dbReference>
<dbReference type="FunFam" id="3.20.20.140:FF:000047">
    <property type="entry name" value="PHP domain-containing protein"/>
    <property type="match status" value="1"/>
</dbReference>
<dbReference type="InterPro" id="IPR043519">
    <property type="entry name" value="NT_sf"/>
</dbReference>
<keyword evidence="7" id="KW-0237">DNA synthesis</keyword>
<dbReference type="SUPFAM" id="SSF47802">
    <property type="entry name" value="DNA polymerase beta, N-terminal domain-like"/>
    <property type="match status" value="1"/>
</dbReference>
<reference evidence="26" key="1">
    <citation type="submission" date="2016-11" db="EMBL/GenBank/DDBJ databases">
        <authorList>
            <person name="Varghese N."/>
            <person name="Submissions S."/>
        </authorList>
    </citation>
    <scope>NUCLEOTIDE SEQUENCE [LARGE SCALE GENOMIC DNA]</scope>
    <source>
        <strain evidence="26">CGMCC 1.7063</strain>
    </source>
</reference>
<keyword evidence="9" id="KW-0548">Nucleotidyltransferase</keyword>
<feature type="domain" description="Helix-hairpin-helix DNA-binding motif class 1" evidence="22">
    <location>
        <begin position="54"/>
        <end position="73"/>
    </location>
</feature>
<dbReference type="InterPro" id="IPR050243">
    <property type="entry name" value="PHP_phosphatase"/>
</dbReference>
<keyword evidence="14" id="KW-0915">Sodium</keyword>
<dbReference type="RefSeq" id="WP_073277258.1">
    <property type="nucleotide sequence ID" value="NZ_FQVA01000007.1"/>
</dbReference>
<feature type="domain" description="Helix-hairpin-helix DNA-binding motif class 1" evidence="22">
    <location>
        <begin position="129"/>
        <end position="148"/>
    </location>
</feature>
<evidence type="ECO:0000256" key="19">
    <source>
        <dbReference type="ARBA" id="ARBA00044678"/>
    </source>
</evidence>
<dbReference type="AlphaFoldDB" id="A0A1M5H794"/>
<evidence type="ECO:0000256" key="3">
    <source>
        <dbReference type="ARBA" id="ARBA00012417"/>
    </source>
</evidence>
<evidence type="ECO:0000256" key="8">
    <source>
        <dbReference type="ARBA" id="ARBA00022679"/>
    </source>
</evidence>
<dbReference type="Gene3D" id="3.30.460.10">
    <property type="entry name" value="Beta Polymerase, domain 2"/>
    <property type="match status" value="1"/>
</dbReference>
<comment type="catalytic activity">
    <reaction evidence="19">
        <text>a 5'-end 2'-deoxyribose-2'-deoxyribonucleotide-DNA = (2E,4S)-4-hydroxypenten-2-al-5-phosphate + a 5'-end 5'-phospho-2'-deoxyribonucleoside-DNA + H(+)</text>
        <dbReference type="Rhea" id="RHEA:76255"/>
        <dbReference type="Rhea" id="RHEA-COMP:13180"/>
        <dbReference type="Rhea" id="RHEA-COMP:18657"/>
        <dbReference type="ChEBI" id="CHEBI:15378"/>
        <dbReference type="ChEBI" id="CHEBI:136412"/>
        <dbReference type="ChEBI" id="CHEBI:195194"/>
        <dbReference type="ChEBI" id="CHEBI:195195"/>
    </reaction>
</comment>
<dbReference type="PIRSF" id="PIRSF005047">
    <property type="entry name" value="UCP005047_YshC"/>
    <property type="match status" value="1"/>
</dbReference>
<dbReference type="SMART" id="SM00278">
    <property type="entry name" value="HhH1"/>
    <property type="match status" value="3"/>
</dbReference>
<keyword evidence="8" id="KW-0808">Transferase</keyword>
<comment type="function">
    <text evidence="20">Repair polymerase that plays a key role in base-excision repair. During this process, the damaged base is excised by specific DNA glycosylases, the DNA backbone is nicked at the abasic site by an apurinic/apyrimidic (AP) endonuclease, and POLB removes 5'-deoxyribose-phosphate from the preincised AP site acting as a 5'-deoxyribose-phosphate lyase (5'-dRP lyase); through its DNA polymerase activity, it adds one nucleotide to the 3' end of the arising single-nucleotide gap. Conducts 'gap-filling' DNA synthesis in a stepwise distributive fashion rather than in a processive fashion as for other DNA polymerases. It is also able to cleave sugar-phosphate bonds 3' to an intact AP site, acting as an AP lyase.</text>
</comment>
<dbReference type="Gene3D" id="1.10.150.110">
    <property type="entry name" value="DNA polymerase beta, N-terminal domain-like"/>
    <property type="match status" value="1"/>
</dbReference>
<dbReference type="InterPro" id="IPR004013">
    <property type="entry name" value="PHP_dom"/>
</dbReference>
<evidence type="ECO:0000256" key="6">
    <source>
        <dbReference type="ARBA" id="ARBA00022481"/>
    </source>
</evidence>
<dbReference type="Gene3D" id="3.20.20.140">
    <property type="entry name" value="Metal-dependent hydrolases"/>
    <property type="match status" value="1"/>
</dbReference>
<dbReference type="InterPro" id="IPR022311">
    <property type="entry name" value="PolX-like"/>
</dbReference>
<evidence type="ECO:0000256" key="17">
    <source>
        <dbReference type="ARBA" id="ARBA00035726"/>
    </source>
</evidence>
<evidence type="ECO:0000256" key="20">
    <source>
        <dbReference type="ARBA" id="ARBA00045548"/>
    </source>
</evidence>
<dbReference type="Pfam" id="PF14520">
    <property type="entry name" value="HHH_5"/>
    <property type="match status" value="1"/>
</dbReference>
<dbReference type="SUPFAM" id="SSF158702">
    <property type="entry name" value="Sec63 N-terminal domain-like"/>
    <property type="match status" value="1"/>
</dbReference>
<keyword evidence="11" id="KW-0227">DNA damage</keyword>
<dbReference type="InterPro" id="IPR029398">
    <property type="entry name" value="PolB_thumb"/>
</dbReference>
<evidence type="ECO:0000256" key="4">
    <source>
        <dbReference type="ARBA" id="ARBA00012720"/>
    </source>
</evidence>
<accession>A0A1M5H794</accession>
<evidence type="ECO:0000256" key="9">
    <source>
        <dbReference type="ARBA" id="ARBA00022695"/>
    </source>
</evidence>
<keyword evidence="26" id="KW-1185">Reference proteome</keyword>
<dbReference type="GO" id="GO:0006281">
    <property type="term" value="P:DNA repair"/>
    <property type="evidence" value="ECO:0007669"/>
    <property type="project" value="UniProtKB-KW"/>
</dbReference>
<dbReference type="Gene3D" id="1.10.150.20">
    <property type="entry name" value="5' to 3' exonuclease, C-terminal subdomain"/>
    <property type="match status" value="1"/>
</dbReference>
<evidence type="ECO:0000256" key="16">
    <source>
        <dbReference type="ARBA" id="ARBA00035717"/>
    </source>
</evidence>